<sequence length="367" mass="39512">MQPPFHSDSNAPFFFIAFGQPLGRTKKLPTASCHALSRRDRQAAPSYHSSMASLGLVLLVAVVVSAALMPPSAVAQQLTPDYYASTCPNLEAIVRRSVQQSMAQSQIAAPAALRLFFHDCAVMGCDASIMIVNSNGDDEWRNTANQSLKPEGFQAILSAKAAVDSNQQCQYKVSCADIMALVAREAVFLSGGPYYQVELGRFDGRVSTRDSVRLPSVNFTLDQLNAFFSGLGFSQNEMVALLGAHTLGAADCPFFQYRIGDPSMDPSLASQLRGTCGSNPSGGFAFFDPSPVRFDNAFYRNLQGGRGLLGTDQVLYSDQRSRSAVDSYASNQGAFFTDFVAAITKLGRIGAKTAATGEIRRVCNFPN</sequence>
<dbReference type="ExpressionAtlas" id="A0A3L6ES22">
    <property type="expression patterns" value="baseline and differential"/>
</dbReference>
<evidence type="ECO:0000259" key="19">
    <source>
        <dbReference type="PROSITE" id="PS50873"/>
    </source>
</evidence>
<feature type="binding site" evidence="15">
    <location>
        <position position="295"/>
    </location>
    <ligand>
        <name>Ca(2+)</name>
        <dbReference type="ChEBI" id="CHEBI:29108"/>
        <label>2</label>
    </ligand>
</feature>
<dbReference type="EMBL" id="NCVQ01000006">
    <property type="protein sequence ID" value="PWZ23872.1"/>
    <property type="molecule type" value="Genomic_DNA"/>
</dbReference>
<dbReference type="InterPro" id="IPR019793">
    <property type="entry name" value="Peroxidases_heam-ligand_BS"/>
</dbReference>
<dbReference type="GO" id="GO:0005576">
    <property type="term" value="C:extracellular region"/>
    <property type="evidence" value="ECO:0007669"/>
    <property type="project" value="UniProtKB-SubCell"/>
</dbReference>
<feature type="binding site" evidence="15">
    <location>
        <position position="139"/>
    </location>
    <ligand>
        <name>Ca(2+)</name>
        <dbReference type="ChEBI" id="CHEBI:29108"/>
        <label>1</label>
    </ligand>
</feature>
<dbReference type="Proteomes" id="UP000251960">
    <property type="component" value="Chromosome 5"/>
</dbReference>
<dbReference type="Gene3D" id="1.10.520.10">
    <property type="match status" value="1"/>
</dbReference>
<feature type="site" description="Transition state stabilizer" evidence="16">
    <location>
        <position position="114"/>
    </location>
</feature>
<feature type="disulfide bond" evidence="17">
    <location>
        <begin position="120"/>
        <end position="125"/>
    </location>
</feature>
<evidence type="ECO:0000256" key="13">
    <source>
        <dbReference type="PIRSR" id="PIRSR600823-1"/>
    </source>
</evidence>
<dbReference type="PROSITE" id="PS50873">
    <property type="entry name" value="PEROXIDASE_4"/>
    <property type="match status" value="1"/>
</dbReference>
<dbReference type="PANTHER" id="PTHR31517">
    <property type="match status" value="1"/>
</dbReference>
<organism evidence="20">
    <name type="scientific">Zea mays</name>
    <name type="common">Maize</name>
    <dbReference type="NCBI Taxonomy" id="4577"/>
    <lineage>
        <taxon>Eukaryota</taxon>
        <taxon>Viridiplantae</taxon>
        <taxon>Streptophyta</taxon>
        <taxon>Embryophyta</taxon>
        <taxon>Tracheophyta</taxon>
        <taxon>Spermatophyta</taxon>
        <taxon>Magnoliopsida</taxon>
        <taxon>Liliopsida</taxon>
        <taxon>Poales</taxon>
        <taxon>Poaceae</taxon>
        <taxon>PACMAD clade</taxon>
        <taxon>Panicoideae</taxon>
        <taxon>Andropogonodae</taxon>
        <taxon>Andropogoneae</taxon>
        <taxon>Tripsacinae</taxon>
        <taxon>Zea</taxon>
    </lineage>
</organism>
<keyword evidence="8 18" id="KW-0560">Oxidoreductase</keyword>
<comment type="subcellular location">
    <subcellularLocation>
        <location evidence="2 18">Secreted</location>
    </subcellularLocation>
</comment>
<dbReference type="PRINTS" id="PR00461">
    <property type="entry name" value="PLPEROXIDASE"/>
</dbReference>
<dbReference type="AlphaFoldDB" id="A0A3L6ES22"/>
<keyword evidence="12 18" id="KW-0376">Hydrogen peroxide</keyword>
<feature type="binding site" evidence="15">
    <location>
        <position position="288"/>
    </location>
    <ligand>
        <name>Ca(2+)</name>
        <dbReference type="ChEBI" id="CHEBI:29108"/>
        <label>2</label>
    </ligand>
</feature>
<feature type="domain" description="Plant heme peroxidase family profile" evidence="19">
    <location>
        <begin position="77"/>
        <end position="367"/>
    </location>
</feature>
<feature type="disulfide bond" evidence="17">
    <location>
        <begin position="87"/>
        <end position="169"/>
    </location>
</feature>
<feature type="active site" description="Proton acceptor" evidence="13">
    <location>
        <position position="118"/>
    </location>
</feature>
<comment type="cofactor">
    <cofactor evidence="15 18">
        <name>heme b</name>
        <dbReference type="ChEBI" id="CHEBI:60344"/>
    </cofactor>
    <text evidence="15 18">Binds 1 heme b (iron(II)-protoporphyrin IX) group per subunit.</text>
</comment>
<keyword evidence="11" id="KW-0873">Pyrrolidone carboxylic acid</keyword>
<feature type="binding site" evidence="15">
    <location>
        <position position="246"/>
    </location>
    <ligand>
        <name>Ca(2+)</name>
        <dbReference type="ChEBI" id="CHEBI:29108"/>
        <label>2</label>
    </ligand>
</feature>
<evidence type="ECO:0000256" key="6">
    <source>
        <dbReference type="ARBA" id="ARBA00022723"/>
    </source>
</evidence>
<comment type="cofactor">
    <cofactor evidence="15 18">
        <name>Ca(2+)</name>
        <dbReference type="ChEBI" id="CHEBI:29108"/>
    </cofactor>
    <text evidence="15 18">Binds 2 calcium ions per subunit.</text>
</comment>
<keyword evidence="5 18" id="KW-0349">Heme</keyword>
<evidence type="ECO:0000256" key="2">
    <source>
        <dbReference type="ARBA" id="ARBA00004613"/>
    </source>
</evidence>
<feature type="binding site" evidence="15">
    <location>
        <position position="126"/>
    </location>
    <ligand>
        <name>Ca(2+)</name>
        <dbReference type="ChEBI" id="CHEBI:29108"/>
        <label>1</label>
    </ligand>
</feature>
<feature type="binding site" evidence="15">
    <location>
        <position position="119"/>
    </location>
    <ligand>
        <name>Ca(2+)</name>
        <dbReference type="ChEBI" id="CHEBI:29108"/>
        <label>1</label>
    </ligand>
</feature>
<comment type="function">
    <text evidence="18">Removal of H(2)O(2), oxidation of toxic reductants, biosynthesis and degradation of lignin, suberization, auxin catabolism, response to environmental stresses such as wounding, pathogen attack and oxidative stress.</text>
</comment>
<accession>A0A3L6ES22</accession>
<evidence type="ECO:0000256" key="9">
    <source>
        <dbReference type="ARBA" id="ARBA00023004"/>
    </source>
</evidence>
<dbReference type="InterPro" id="IPR033905">
    <property type="entry name" value="Secretory_peroxidase"/>
</dbReference>
<comment type="catalytic activity">
    <reaction evidence="1 18">
        <text>2 a phenolic donor + H2O2 = 2 a phenolic radical donor + 2 H2O</text>
        <dbReference type="Rhea" id="RHEA:56136"/>
        <dbReference type="ChEBI" id="CHEBI:15377"/>
        <dbReference type="ChEBI" id="CHEBI:16240"/>
        <dbReference type="ChEBI" id="CHEBI:139520"/>
        <dbReference type="ChEBI" id="CHEBI:139521"/>
        <dbReference type="EC" id="1.11.1.7"/>
    </reaction>
</comment>
<dbReference type="PROSITE" id="PS00435">
    <property type="entry name" value="PEROXIDASE_1"/>
    <property type="match status" value="1"/>
</dbReference>
<evidence type="ECO:0000256" key="18">
    <source>
        <dbReference type="RuleBase" id="RU362060"/>
    </source>
</evidence>
<feature type="binding site" description="axial binding residue" evidence="15">
    <location>
        <position position="245"/>
    </location>
    <ligand>
        <name>heme b</name>
        <dbReference type="ChEBI" id="CHEBI:60344"/>
    </ligand>
    <ligandPart>
        <name>Fe</name>
        <dbReference type="ChEBI" id="CHEBI:18248"/>
    </ligandPart>
</feature>
<protein>
    <recommendedName>
        <fullName evidence="18">Peroxidase</fullName>
        <ecNumber evidence="18">1.11.1.7</ecNumber>
    </recommendedName>
</protein>
<feature type="binding site" evidence="14">
    <location>
        <position position="215"/>
    </location>
    <ligand>
        <name>substrate</name>
    </ligand>
</feature>
<keyword evidence="10 17" id="KW-1015">Disulfide bond</keyword>
<evidence type="ECO:0000256" key="7">
    <source>
        <dbReference type="ARBA" id="ARBA00022837"/>
    </source>
</evidence>
<evidence type="ECO:0000256" key="16">
    <source>
        <dbReference type="PIRSR" id="PIRSR600823-4"/>
    </source>
</evidence>
<feature type="disulfide bond" evidence="17">
    <location>
        <begin position="175"/>
        <end position="363"/>
    </location>
</feature>
<evidence type="ECO:0000256" key="17">
    <source>
        <dbReference type="PIRSR" id="PIRSR600823-5"/>
    </source>
</evidence>
<comment type="similarity">
    <text evidence="18">Belongs to the peroxidase family. Classical plant (class III) peroxidase subfamily.</text>
</comment>
<dbReference type="FunFam" id="1.10.420.10:FF:000001">
    <property type="entry name" value="Peroxidase"/>
    <property type="match status" value="1"/>
</dbReference>
<dbReference type="InterPro" id="IPR000823">
    <property type="entry name" value="Peroxidase_pln"/>
</dbReference>
<evidence type="ECO:0000256" key="12">
    <source>
        <dbReference type="ARBA" id="ARBA00023324"/>
    </source>
</evidence>
<dbReference type="PROSITE" id="PS00436">
    <property type="entry name" value="PEROXIDASE_2"/>
    <property type="match status" value="1"/>
</dbReference>
<dbReference type="Pfam" id="PF00141">
    <property type="entry name" value="peroxidase"/>
    <property type="match status" value="1"/>
</dbReference>
<comment type="similarity">
    <text evidence="3">Belongs to the peroxidase family. Ascorbate peroxidase subfamily.</text>
</comment>
<evidence type="ECO:0000256" key="14">
    <source>
        <dbReference type="PIRSR" id="PIRSR600823-2"/>
    </source>
</evidence>
<evidence type="ECO:0000256" key="8">
    <source>
        <dbReference type="ARBA" id="ARBA00023002"/>
    </source>
</evidence>
<keyword evidence="6 15" id="KW-0479">Metal-binding</keyword>
<keyword evidence="18" id="KW-0964">Secreted</keyword>
<keyword evidence="4 18" id="KW-0575">Peroxidase</keyword>
<comment type="caution">
    <text evidence="20">The sequence shown here is derived from an EMBL/GenBank/DDBJ whole genome shotgun (WGS) entry which is preliminary data.</text>
</comment>
<feature type="binding site" evidence="15">
    <location>
        <position position="124"/>
    </location>
    <ligand>
        <name>Ca(2+)</name>
        <dbReference type="ChEBI" id="CHEBI:29108"/>
        <label>1</label>
    </ligand>
</feature>
<gene>
    <name evidence="20" type="ORF">Zm00014a_023997</name>
</gene>
<evidence type="ECO:0000256" key="3">
    <source>
        <dbReference type="ARBA" id="ARBA00006873"/>
    </source>
</evidence>
<reference evidence="20" key="1">
    <citation type="journal article" date="2018" name="Nat. Genet.">
        <title>Extensive intraspecific gene order and gene structural variations between Mo17 and other maize genomes.</title>
        <authorList>
            <person name="Sun S."/>
            <person name="Zhou Y."/>
            <person name="Chen J."/>
            <person name="Shi J."/>
            <person name="Zhao H."/>
            <person name="Zhao H."/>
            <person name="Song W."/>
            <person name="Zhang M."/>
            <person name="Cui Y."/>
            <person name="Dong X."/>
            <person name="Liu H."/>
            <person name="Ma X."/>
            <person name="Jiao Y."/>
            <person name="Wang B."/>
            <person name="Wei X."/>
            <person name="Stein J.C."/>
            <person name="Glaubitz J.C."/>
            <person name="Lu F."/>
            <person name="Yu G."/>
            <person name="Liang C."/>
            <person name="Fengler K."/>
            <person name="Li B."/>
            <person name="Rafalski A."/>
            <person name="Schnable P.S."/>
            <person name="Ware D.H."/>
            <person name="Buckler E.S."/>
            <person name="Lai J."/>
        </authorList>
    </citation>
    <scope>NUCLEOTIDE SEQUENCE [LARGE SCALE GENOMIC DNA]</scope>
    <source>
        <tissue evidence="20">Seedling</tissue>
    </source>
</reference>
<evidence type="ECO:0000313" key="20">
    <source>
        <dbReference type="EMBL" id="PWZ23872.1"/>
    </source>
</evidence>
<dbReference type="GO" id="GO:0006979">
    <property type="term" value="P:response to oxidative stress"/>
    <property type="evidence" value="ECO:0007669"/>
    <property type="project" value="UniProtKB-UniRule"/>
</dbReference>
<dbReference type="GO" id="GO:0020037">
    <property type="term" value="F:heme binding"/>
    <property type="evidence" value="ECO:0007669"/>
    <property type="project" value="UniProtKB-UniRule"/>
</dbReference>
<feature type="disulfide bond" evidence="17">
    <location>
        <begin position="252"/>
        <end position="276"/>
    </location>
</feature>
<feature type="binding site" evidence="15">
    <location>
        <position position="128"/>
    </location>
    <ligand>
        <name>Ca(2+)</name>
        <dbReference type="ChEBI" id="CHEBI:29108"/>
        <label>1</label>
    </ligand>
</feature>
<keyword evidence="9 15" id="KW-0408">Iron</keyword>
<dbReference type="GO" id="GO:0046872">
    <property type="term" value="F:metal ion binding"/>
    <property type="evidence" value="ECO:0007669"/>
    <property type="project" value="UniProtKB-UniRule"/>
</dbReference>
<dbReference type="PANTHER" id="PTHR31517:SF77">
    <property type="entry name" value="PEROXIDASE"/>
    <property type="match status" value="1"/>
</dbReference>
<keyword evidence="7 15" id="KW-0106">Calcium</keyword>
<feature type="binding site" evidence="15">
    <location>
        <position position="122"/>
    </location>
    <ligand>
        <name>Ca(2+)</name>
        <dbReference type="ChEBI" id="CHEBI:29108"/>
        <label>1</label>
    </ligand>
</feature>
<evidence type="ECO:0000256" key="11">
    <source>
        <dbReference type="ARBA" id="ARBA00023283"/>
    </source>
</evidence>
<dbReference type="PRINTS" id="PR00458">
    <property type="entry name" value="PEROXIDASE"/>
</dbReference>
<evidence type="ECO:0000256" key="4">
    <source>
        <dbReference type="ARBA" id="ARBA00022559"/>
    </source>
</evidence>
<evidence type="ECO:0000256" key="1">
    <source>
        <dbReference type="ARBA" id="ARBA00000189"/>
    </source>
</evidence>
<dbReference type="InterPro" id="IPR002016">
    <property type="entry name" value="Haem_peroxidase"/>
</dbReference>
<evidence type="ECO:0000256" key="5">
    <source>
        <dbReference type="ARBA" id="ARBA00022617"/>
    </source>
</evidence>
<dbReference type="GO" id="GO:0140825">
    <property type="term" value="F:lactoperoxidase activity"/>
    <property type="evidence" value="ECO:0007669"/>
    <property type="project" value="UniProtKB-EC"/>
</dbReference>
<dbReference type="InterPro" id="IPR010255">
    <property type="entry name" value="Haem_peroxidase_sf"/>
</dbReference>
<dbReference type="InterPro" id="IPR019794">
    <property type="entry name" value="Peroxidases_AS"/>
</dbReference>
<proteinExistence type="inferred from homology"/>
<evidence type="ECO:0000256" key="15">
    <source>
        <dbReference type="PIRSR" id="PIRSR600823-3"/>
    </source>
</evidence>
<dbReference type="SUPFAM" id="SSF48113">
    <property type="entry name" value="Heme-dependent peroxidases"/>
    <property type="match status" value="1"/>
</dbReference>
<dbReference type="CDD" id="cd00693">
    <property type="entry name" value="secretory_peroxidase"/>
    <property type="match status" value="1"/>
</dbReference>
<dbReference type="GO" id="GO:0042744">
    <property type="term" value="P:hydrogen peroxide catabolic process"/>
    <property type="evidence" value="ECO:0007669"/>
    <property type="project" value="UniProtKB-KW"/>
</dbReference>
<name>A0A3L6ES22_MAIZE</name>
<dbReference type="EC" id="1.11.1.7" evidence="18"/>
<evidence type="ECO:0000256" key="10">
    <source>
        <dbReference type="ARBA" id="ARBA00023157"/>
    </source>
</evidence>
<dbReference type="Gene3D" id="1.10.420.10">
    <property type="entry name" value="Peroxidase, domain 2"/>
    <property type="match status" value="1"/>
</dbReference>